<dbReference type="AlphaFoldDB" id="A0A1F5BWX8"/>
<reference evidence="1 2" key="1">
    <citation type="journal article" date="2016" name="Nat. Commun.">
        <title>Thousands of microbial genomes shed light on interconnected biogeochemical processes in an aquifer system.</title>
        <authorList>
            <person name="Anantharaman K."/>
            <person name="Brown C.T."/>
            <person name="Hug L.A."/>
            <person name="Sharon I."/>
            <person name="Castelle C.J."/>
            <person name="Probst A.J."/>
            <person name="Thomas B.C."/>
            <person name="Singh A."/>
            <person name="Wilkins M.J."/>
            <person name="Karaoz U."/>
            <person name="Brodie E.L."/>
            <person name="Williams K.H."/>
            <person name="Hubbard S.S."/>
            <person name="Banfield J.F."/>
        </authorList>
    </citation>
    <scope>NUCLEOTIDE SEQUENCE [LARGE SCALE GENOMIC DNA]</scope>
</reference>
<proteinExistence type="predicted"/>
<comment type="caution">
    <text evidence="1">The sequence shown here is derived from an EMBL/GenBank/DDBJ whole genome shotgun (WGS) entry which is preliminary data.</text>
</comment>
<dbReference type="EMBL" id="MEYJ01000049">
    <property type="protein sequence ID" value="OGD35124.1"/>
    <property type="molecule type" value="Genomic_DNA"/>
</dbReference>
<sequence>MPAVCGKIFIFPSEATRKFIFVMAERRKFKKCRGISYIYYHLTLFKTNVNPSNQKQKGEHYVSLPYFY</sequence>
<evidence type="ECO:0000313" key="1">
    <source>
        <dbReference type="EMBL" id="OGD35124.1"/>
    </source>
</evidence>
<gene>
    <name evidence="1" type="ORF">A2W39_02190</name>
</gene>
<protein>
    <submittedName>
        <fullName evidence="1">Uncharacterized protein</fullName>
    </submittedName>
</protein>
<accession>A0A1F5BWX8</accession>
<evidence type="ECO:0000313" key="2">
    <source>
        <dbReference type="Proteomes" id="UP000178395"/>
    </source>
</evidence>
<dbReference type="Proteomes" id="UP000178395">
    <property type="component" value="Unassembled WGS sequence"/>
</dbReference>
<name>A0A1F5BWX8_9BACT</name>
<organism evidence="1 2">
    <name type="scientific">Candidatus Azambacteria bacterium RIFCSPHIGHO2_01_46_10</name>
    <dbReference type="NCBI Taxonomy" id="1797293"/>
    <lineage>
        <taxon>Bacteria</taxon>
        <taxon>Candidatus Azamiibacteriota</taxon>
    </lineage>
</organism>